<gene>
    <name evidence="10" type="primary">proS</name>
    <name evidence="12" type="ORF">AB840_00395</name>
</gene>
<dbReference type="GO" id="GO:0006433">
    <property type="term" value="P:prolyl-tRNA aminoacylation"/>
    <property type="evidence" value="ECO:0007669"/>
    <property type="project" value="UniProtKB-UniRule"/>
</dbReference>
<dbReference type="NCBIfam" id="TIGR00409">
    <property type="entry name" value="proS_fam_II"/>
    <property type="match status" value="1"/>
</dbReference>
<dbReference type="GO" id="GO:0016740">
    <property type="term" value="F:transferase activity"/>
    <property type="evidence" value="ECO:0007669"/>
    <property type="project" value="UniProtKB-ARBA"/>
</dbReference>
<dbReference type="InterPro" id="IPR004500">
    <property type="entry name" value="Pro-tRNA-synth_IIa_bac-type"/>
</dbReference>
<dbReference type="GO" id="GO:0005829">
    <property type="term" value="C:cytosol"/>
    <property type="evidence" value="ECO:0007669"/>
    <property type="project" value="TreeGrafter"/>
</dbReference>
<evidence type="ECO:0000256" key="3">
    <source>
        <dbReference type="ARBA" id="ARBA00022490"/>
    </source>
</evidence>
<evidence type="ECO:0000256" key="10">
    <source>
        <dbReference type="HAMAP-Rule" id="MF_01569"/>
    </source>
</evidence>
<dbReference type="InterPro" id="IPR006195">
    <property type="entry name" value="aa-tRNA-synth_II"/>
</dbReference>
<evidence type="ECO:0000256" key="7">
    <source>
        <dbReference type="ARBA" id="ARBA00022917"/>
    </source>
</evidence>
<dbReference type="SUPFAM" id="SSF55826">
    <property type="entry name" value="YbaK/ProRS associated domain"/>
    <property type="match status" value="1"/>
</dbReference>
<dbReference type="Gene3D" id="3.40.50.800">
    <property type="entry name" value="Anticodon-binding domain"/>
    <property type="match status" value="1"/>
</dbReference>
<dbReference type="GO" id="GO:0005524">
    <property type="term" value="F:ATP binding"/>
    <property type="evidence" value="ECO:0007669"/>
    <property type="project" value="UniProtKB-UniRule"/>
</dbReference>
<dbReference type="InterPro" id="IPR023717">
    <property type="entry name" value="Pro-tRNA-Synthase_IIa_type1"/>
</dbReference>
<dbReference type="CDD" id="cd00779">
    <property type="entry name" value="ProRS_core_prok"/>
    <property type="match status" value="1"/>
</dbReference>
<dbReference type="Proteomes" id="UP000036503">
    <property type="component" value="Unassembled WGS sequence"/>
</dbReference>
<dbReference type="PANTHER" id="PTHR42753:SF2">
    <property type="entry name" value="PROLINE--TRNA LIGASE"/>
    <property type="match status" value="1"/>
</dbReference>
<dbReference type="HAMAP" id="MF_01569">
    <property type="entry name" value="Pro_tRNA_synth_type1"/>
    <property type="match status" value="1"/>
</dbReference>
<dbReference type="PATRIC" id="fig|1122219.3.peg.84"/>
<dbReference type="InterPro" id="IPR045864">
    <property type="entry name" value="aa-tRNA-synth_II/BPL/LPL"/>
</dbReference>
<evidence type="ECO:0000256" key="2">
    <source>
        <dbReference type="ARBA" id="ARBA00011738"/>
    </source>
</evidence>
<comment type="caution">
    <text evidence="12">The sequence shown here is derived from an EMBL/GenBank/DDBJ whole genome shotgun (WGS) entry which is preliminary data.</text>
</comment>
<evidence type="ECO:0000256" key="1">
    <source>
        <dbReference type="ARBA" id="ARBA00004496"/>
    </source>
</evidence>
<dbReference type="PROSITE" id="PS50862">
    <property type="entry name" value="AA_TRNA_LIGASE_II"/>
    <property type="match status" value="1"/>
</dbReference>
<dbReference type="InterPro" id="IPR036754">
    <property type="entry name" value="YbaK/aa-tRNA-synt-asso_dom_sf"/>
</dbReference>
<dbReference type="SUPFAM" id="SSF55681">
    <property type="entry name" value="Class II aaRS and biotin synthetases"/>
    <property type="match status" value="1"/>
</dbReference>
<dbReference type="Pfam" id="PF03129">
    <property type="entry name" value="HGTP_anticodon"/>
    <property type="match status" value="1"/>
</dbReference>
<keyword evidence="4 10" id="KW-0436">Ligase</keyword>
<evidence type="ECO:0000313" key="13">
    <source>
        <dbReference type="Proteomes" id="UP000036503"/>
    </source>
</evidence>
<keyword evidence="3 10" id="KW-0963">Cytoplasm</keyword>
<dbReference type="STRING" id="39029.BSR42_02495"/>
<dbReference type="RefSeq" id="WP_048512839.1">
    <property type="nucleotide sequence ID" value="NZ_FUXD01000003.1"/>
</dbReference>
<evidence type="ECO:0000256" key="6">
    <source>
        <dbReference type="ARBA" id="ARBA00022840"/>
    </source>
</evidence>
<dbReference type="PANTHER" id="PTHR42753">
    <property type="entry name" value="MITOCHONDRIAL RIBOSOME PROTEIN L39/PROLYL-TRNA LIGASE FAMILY MEMBER"/>
    <property type="match status" value="1"/>
</dbReference>
<dbReference type="Pfam" id="PF00587">
    <property type="entry name" value="tRNA-synt_2b"/>
    <property type="match status" value="1"/>
</dbReference>
<dbReference type="CDD" id="cd00861">
    <property type="entry name" value="ProRS_anticodon_short"/>
    <property type="match status" value="1"/>
</dbReference>
<comment type="subcellular location">
    <subcellularLocation>
        <location evidence="1 10">Cytoplasm</location>
    </subcellularLocation>
</comment>
<comment type="function">
    <text evidence="10">Catalyzes the attachment of proline to tRNA(Pro) in a two-step reaction: proline is first activated by ATP to form Pro-AMP and then transferred to the acceptor end of tRNA(Pro). As ProRS can inadvertently accommodate and process non-cognate amino acids such as alanine and cysteine, to avoid such errors it has two additional distinct editing activities against alanine. One activity is designated as 'pretransfer' editing and involves the tRNA(Pro)-independent hydrolysis of activated Ala-AMP. The other activity is designated 'posttransfer' editing and involves deacylation of mischarged Ala-tRNA(Pro). The misacylated Cys-tRNA(Pro) is not edited by ProRS.</text>
</comment>
<reference evidence="12 13" key="1">
    <citation type="submission" date="2015-06" db="EMBL/GenBank/DDBJ databases">
        <title>Draft genome sequence of beer spoilage bacterium Megasphaera cerevisiae type strain 20462.</title>
        <authorList>
            <person name="Kutumbaka K."/>
            <person name="Pasmowitz J."/>
            <person name="Mategko J."/>
            <person name="Reyes D."/>
            <person name="Friedrich A."/>
            <person name="Han S."/>
            <person name="Martens-Habbena W."/>
            <person name="Neal-McKinney J."/>
            <person name="Janagama H.K."/>
            <person name="Nadala C."/>
            <person name="Samadpour M."/>
        </authorList>
    </citation>
    <scope>NUCLEOTIDE SEQUENCE [LARGE SCALE GENOMIC DNA]</scope>
    <source>
        <strain evidence="12 13">DSM 20462</strain>
    </source>
</reference>
<dbReference type="GO" id="GO:0140096">
    <property type="term" value="F:catalytic activity, acting on a protein"/>
    <property type="evidence" value="ECO:0007669"/>
    <property type="project" value="UniProtKB-ARBA"/>
</dbReference>
<dbReference type="AlphaFoldDB" id="A0A0J6WYZ8"/>
<dbReference type="InterPro" id="IPR004154">
    <property type="entry name" value="Anticodon-bd"/>
</dbReference>
<name>A0A0J6WYZ8_9FIRM</name>
<dbReference type="FunCoup" id="A0A0J6WYZ8">
    <property type="interactions" value="334"/>
</dbReference>
<dbReference type="OrthoDB" id="9809052at2"/>
<accession>A0A0J6WYZ8</accession>
<dbReference type="GO" id="GO:0004827">
    <property type="term" value="F:proline-tRNA ligase activity"/>
    <property type="evidence" value="ECO:0007669"/>
    <property type="project" value="UniProtKB-UniRule"/>
</dbReference>
<evidence type="ECO:0000259" key="11">
    <source>
        <dbReference type="PROSITE" id="PS50862"/>
    </source>
</evidence>
<dbReference type="FunFam" id="3.40.50.800:FF:000011">
    <property type="entry name" value="Proline--tRNA ligase"/>
    <property type="match status" value="1"/>
</dbReference>
<evidence type="ECO:0000256" key="4">
    <source>
        <dbReference type="ARBA" id="ARBA00022598"/>
    </source>
</evidence>
<dbReference type="InterPro" id="IPR033730">
    <property type="entry name" value="ProRS_core_prok"/>
</dbReference>
<comment type="similarity">
    <text evidence="10">Belongs to the class-II aminoacyl-tRNA synthetase family. ProS type 1 subfamily.</text>
</comment>
<dbReference type="InterPro" id="IPR002314">
    <property type="entry name" value="aa-tRNA-synt_IIb"/>
</dbReference>
<keyword evidence="8 10" id="KW-0030">Aminoacyl-tRNA synthetase</keyword>
<dbReference type="InterPro" id="IPR002316">
    <property type="entry name" value="Pro-tRNA-ligase_IIa"/>
</dbReference>
<sequence>MLASKLYCPTLREIPAEAEVISHKYMLKAGMIRKNAGGIYTFLPLGRRVVRKIENIVRQEMDASGAQEIMMPIVQPADIWHESGRWNAYGPEMFKLKDRHNNNYCLGPTHEELITTLVRNELRSYKQMPLTLYQMQNKYRDEIRPRFGLMRSREFVMKDAYSFDVDEEGLHANYENMYNAYTRIFTRCGLNFKPVQADSGQIGGNRTHEFMALAAAGEADVVSCTVCNYAANIEKAIPKTLELAHDTEKEAELIATPNCATIEELVNLLHISIEKTIKAVAFTIDGKKTVLCMVRGDHEVNDVAVQRIVGGNDIQPATEEELKVHGLQPGYMSPINADIPENETFFILVDPTAMNISNGVTGANKHGYHYINVNPKRDFKNMTVATIRLITEADVCPACGAPIEIVHGIEVGQVFELGTKYSEALHATFLDQNGKAKPYVMGCYGVGVTRTMAAVIEQFNDDNGIIWPVSIAPYEAAIIPVSTKDASMVEIAATLYHTLCQHHVDVILDDRNERAGVKFNDADLIGYPVRITIGKKSIAEHTVEIKTRRTGAEEVIRIENAAARIQEILETLRAENK</sequence>
<comment type="subunit">
    <text evidence="2 10">Homodimer.</text>
</comment>
<dbReference type="Pfam" id="PF04073">
    <property type="entry name" value="tRNA_edit"/>
    <property type="match status" value="1"/>
</dbReference>
<keyword evidence="6 10" id="KW-0067">ATP-binding</keyword>
<evidence type="ECO:0000256" key="8">
    <source>
        <dbReference type="ARBA" id="ARBA00023146"/>
    </source>
</evidence>
<dbReference type="EC" id="6.1.1.15" evidence="10"/>
<evidence type="ECO:0000256" key="9">
    <source>
        <dbReference type="ARBA" id="ARBA00047671"/>
    </source>
</evidence>
<dbReference type="InParanoid" id="A0A0J6WYZ8"/>
<keyword evidence="7 10" id="KW-0648">Protein biosynthesis</keyword>
<dbReference type="SUPFAM" id="SSF52954">
    <property type="entry name" value="Class II aaRS ABD-related"/>
    <property type="match status" value="1"/>
</dbReference>
<keyword evidence="13" id="KW-1185">Reference proteome</keyword>
<dbReference type="FunFam" id="3.30.930.10:FF:000066">
    <property type="entry name" value="Proline--tRNA ligase"/>
    <property type="match status" value="1"/>
</dbReference>
<proteinExistence type="inferred from homology"/>
<dbReference type="NCBIfam" id="NF006625">
    <property type="entry name" value="PRK09194.1"/>
    <property type="match status" value="1"/>
</dbReference>
<organism evidence="12 13">
    <name type="scientific">Megasphaera cerevisiae DSM 20462</name>
    <dbReference type="NCBI Taxonomy" id="1122219"/>
    <lineage>
        <taxon>Bacteria</taxon>
        <taxon>Bacillati</taxon>
        <taxon>Bacillota</taxon>
        <taxon>Negativicutes</taxon>
        <taxon>Veillonellales</taxon>
        <taxon>Veillonellaceae</taxon>
        <taxon>Megasphaera</taxon>
    </lineage>
</organism>
<dbReference type="InterPro" id="IPR044140">
    <property type="entry name" value="ProRS_anticodon_short"/>
</dbReference>
<comment type="domain">
    <text evidence="10">Consists of three domains: the N-terminal catalytic domain, the editing domain and the C-terminal anticodon-binding domain.</text>
</comment>
<evidence type="ECO:0000256" key="5">
    <source>
        <dbReference type="ARBA" id="ARBA00022741"/>
    </source>
</evidence>
<dbReference type="CDD" id="cd04334">
    <property type="entry name" value="ProRS-INS"/>
    <property type="match status" value="1"/>
</dbReference>
<dbReference type="GO" id="GO:0002161">
    <property type="term" value="F:aminoacyl-tRNA deacylase activity"/>
    <property type="evidence" value="ECO:0007669"/>
    <property type="project" value="InterPro"/>
</dbReference>
<keyword evidence="5 10" id="KW-0547">Nucleotide-binding</keyword>
<comment type="catalytic activity">
    <reaction evidence="9 10">
        <text>tRNA(Pro) + L-proline + ATP = L-prolyl-tRNA(Pro) + AMP + diphosphate</text>
        <dbReference type="Rhea" id="RHEA:14305"/>
        <dbReference type="Rhea" id="RHEA-COMP:9700"/>
        <dbReference type="Rhea" id="RHEA-COMP:9702"/>
        <dbReference type="ChEBI" id="CHEBI:30616"/>
        <dbReference type="ChEBI" id="CHEBI:33019"/>
        <dbReference type="ChEBI" id="CHEBI:60039"/>
        <dbReference type="ChEBI" id="CHEBI:78442"/>
        <dbReference type="ChEBI" id="CHEBI:78532"/>
        <dbReference type="ChEBI" id="CHEBI:456215"/>
        <dbReference type="EC" id="6.1.1.15"/>
    </reaction>
</comment>
<dbReference type="Gene3D" id="3.30.930.10">
    <property type="entry name" value="Bira Bifunctional Protein, Domain 2"/>
    <property type="match status" value="2"/>
</dbReference>
<dbReference type="InterPro" id="IPR050062">
    <property type="entry name" value="Pro-tRNA_synthetase"/>
</dbReference>
<protein>
    <recommendedName>
        <fullName evidence="10">Proline--tRNA ligase</fullName>
        <ecNumber evidence="10">6.1.1.15</ecNumber>
    </recommendedName>
    <alternativeName>
        <fullName evidence="10">Prolyl-tRNA synthetase</fullName>
        <shortName evidence="10">ProRS</shortName>
    </alternativeName>
</protein>
<feature type="domain" description="Aminoacyl-transfer RNA synthetases class-II family profile" evidence="11">
    <location>
        <begin position="38"/>
        <end position="468"/>
    </location>
</feature>
<dbReference type="InterPro" id="IPR007214">
    <property type="entry name" value="YbaK/aa-tRNA-synth-assoc-dom"/>
</dbReference>
<dbReference type="InterPro" id="IPR036621">
    <property type="entry name" value="Anticodon-bd_dom_sf"/>
</dbReference>
<dbReference type="PRINTS" id="PR01046">
    <property type="entry name" value="TRNASYNTHPRO"/>
</dbReference>
<dbReference type="EMBL" id="LEKT01000001">
    <property type="protein sequence ID" value="KMO87879.1"/>
    <property type="molecule type" value="Genomic_DNA"/>
</dbReference>
<evidence type="ECO:0000313" key="12">
    <source>
        <dbReference type="EMBL" id="KMO87879.1"/>
    </source>
</evidence>